<comment type="caution">
    <text evidence="1">The sequence shown here is derived from an EMBL/GenBank/DDBJ whole genome shotgun (WGS) entry which is preliminary data.</text>
</comment>
<accession>A0A9P7QAS8</accession>
<proteinExistence type="predicted"/>
<name>A0A9P7QAS8_9HYPO</name>
<keyword evidence="2" id="KW-1185">Reference proteome</keyword>
<sequence length="71" mass="7774">MDVKVKILLGYVPSRLCDTGLRMTAQAAKILLLSTEYGTSESLDSRVLSRVASRKGNCKEATARIRFVMGP</sequence>
<dbReference type="AlphaFoldDB" id="A0A9P7QAS8"/>
<protein>
    <submittedName>
        <fullName evidence="1">Uncharacterized protein</fullName>
    </submittedName>
</protein>
<dbReference type="Proteomes" id="UP000732380">
    <property type="component" value="Unassembled WGS sequence"/>
</dbReference>
<evidence type="ECO:0000313" key="2">
    <source>
        <dbReference type="Proteomes" id="UP000732380"/>
    </source>
</evidence>
<organism evidence="1 2">
    <name type="scientific">Claviceps humidiphila</name>
    <dbReference type="NCBI Taxonomy" id="1294629"/>
    <lineage>
        <taxon>Eukaryota</taxon>
        <taxon>Fungi</taxon>
        <taxon>Dikarya</taxon>
        <taxon>Ascomycota</taxon>
        <taxon>Pezizomycotina</taxon>
        <taxon>Sordariomycetes</taxon>
        <taxon>Hypocreomycetidae</taxon>
        <taxon>Hypocreales</taxon>
        <taxon>Clavicipitaceae</taxon>
        <taxon>Claviceps</taxon>
    </lineage>
</organism>
<gene>
    <name evidence="1" type="ORF">E4U13_004443</name>
</gene>
<evidence type="ECO:0000313" key="1">
    <source>
        <dbReference type="EMBL" id="KAG6121539.1"/>
    </source>
</evidence>
<reference evidence="1 2" key="1">
    <citation type="journal article" date="2020" name="bioRxiv">
        <title>Whole genome comparisons of ergot fungi reveals the divergence and evolution of species within the genus Claviceps are the result of varying mechanisms driving genome evolution and host range expansion.</title>
        <authorList>
            <person name="Wyka S.A."/>
            <person name="Mondo S.J."/>
            <person name="Liu M."/>
            <person name="Dettman J."/>
            <person name="Nalam V."/>
            <person name="Broders K.D."/>
        </authorList>
    </citation>
    <scope>NUCLEOTIDE SEQUENCE [LARGE SCALE GENOMIC DNA]</scope>
    <source>
        <strain evidence="1 2">LM576</strain>
    </source>
</reference>
<dbReference type="EMBL" id="SRQM01000035">
    <property type="protein sequence ID" value="KAG6121539.1"/>
    <property type="molecule type" value="Genomic_DNA"/>
</dbReference>